<name>A0A8U0SAJ5_MUSPF</name>
<sequence>MATPSLRGRLPRLGNPRKPILKPNKPLILANRVGERRRDKGEATCITEMSVMMACWKQNEFRDEACRKEIQDFFDCASRAEVIGGPFHSTKARKVVGAISLTLREKRGPKDEINPGYRRIWEFTPHETQ</sequence>
<dbReference type="GO" id="GO:0005654">
    <property type="term" value="C:nucleoplasm"/>
    <property type="evidence" value="ECO:0007669"/>
    <property type="project" value="TreeGrafter"/>
</dbReference>
<dbReference type="GO" id="GO:0005761">
    <property type="term" value="C:mitochondrial ribosome"/>
    <property type="evidence" value="ECO:0007669"/>
    <property type="project" value="InterPro"/>
</dbReference>
<dbReference type="GO" id="GO:0003723">
    <property type="term" value="F:RNA binding"/>
    <property type="evidence" value="ECO:0007669"/>
    <property type="project" value="TreeGrafter"/>
</dbReference>
<reference evidence="4" key="1">
    <citation type="submission" date="2025-08" db="UniProtKB">
        <authorList>
            <consortium name="RefSeq"/>
        </authorList>
    </citation>
    <scope>IDENTIFICATION</scope>
    <source>
        <tissue evidence="4">Brain</tissue>
    </source>
</reference>
<dbReference type="PANTHER" id="PTHR31278:SF2">
    <property type="entry name" value="SMALL RIBOSOMAL SUBUNIT PROTEIN MS37"/>
    <property type="match status" value="1"/>
</dbReference>
<evidence type="ECO:0000256" key="1">
    <source>
        <dbReference type="ARBA" id="ARBA00023157"/>
    </source>
</evidence>
<evidence type="ECO:0000259" key="2">
    <source>
        <dbReference type="Pfam" id="PF06747"/>
    </source>
</evidence>
<dbReference type="Pfam" id="PF06747">
    <property type="entry name" value="CHCH"/>
    <property type="match status" value="1"/>
</dbReference>
<evidence type="ECO:0000313" key="4">
    <source>
        <dbReference type="RefSeq" id="XP_044939445.1"/>
    </source>
</evidence>
<dbReference type="InterPro" id="IPR010625">
    <property type="entry name" value="CHCH"/>
</dbReference>
<dbReference type="RefSeq" id="XP_044939445.1">
    <property type="nucleotide sequence ID" value="XM_045083510.1"/>
</dbReference>
<dbReference type="GeneID" id="101689676"/>
<dbReference type="PANTHER" id="PTHR31278">
    <property type="entry name" value="CHCHD1"/>
    <property type="match status" value="1"/>
</dbReference>
<dbReference type="InterPro" id="IPR033620">
    <property type="entry name" value="Ribosomal_mS37_met"/>
</dbReference>
<dbReference type="Proteomes" id="UP000000715">
    <property type="component" value="Unplaced"/>
</dbReference>
<dbReference type="InterPro" id="IPR009069">
    <property type="entry name" value="Cys_alpha_HP_mot_SF"/>
</dbReference>
<dbReference type="GO" id="GO:0032543">
    <property type="term" value="P:mitochondrial translation"/>
    <property type="evidence" value="ECO:0007669"/>
    <property type="project" value="InterPro"/>
</dbReference>
<dbReference type="AlphaFoldDB" id="A0A8U0SAJ5"/>
<accession>A0A8U0SAJ5</accession>
<gene>
    <name evidence="4" type="primary">CHCHD1</name>
</gene>
<keyword evidence="1" id="KW-1015">Disulfide bond</keyword>
<organism evidence="3 4">
    <name type="scientific">Mustela putorius furo</name>
    <name type="common">European domestic ferret</name>
    <name type="synonym">Mustela furo</name>
    <dbReference type="NCBI Taxonomy" id="9669"/>
    <lineage>
        <taxon>Eukaryota</taxon>
        <taxon>Metazoa</taxon>
        <taxon>Chordata</taxon>
        <taxon>Craniata</taxon>
        <taxon>Vertebrata</taxon>
        <taxon>Euteleostomi</taxon>
        <taxon>Mammalia</taxon>
        <taxon>Eutheria</taxon>
        <taxon>Laurasiatheria</taxon>
        <taxon>Carnivora</taxon>
        <taxon>Caniformia</taxon>
        <taxon>Musteloidea</taxon>
        <taxon>Mustelidae</taxon>
        <taxon>Mustelinae</taxon>
        <taxon>Mustela</taxon>
    </lineage>
</organism>
<evidence type="ECO:0000313" key="3">
    <source>
        <dbReference type="Proteomes" id="UP000000715"/>
    </source>
</evidence>
<keyword evidence="3" id="KW-1185">Reference proteome</keyword>
<dbReference type="CTD" id="118487"/>
<dbReference type="SUPFAM" id="SSF47072">
    <property type="entry name" value="Cysteine alpha-hairpin motif"/>
    <property type="match status" value="1"/>
</dbReference>
<dbReference type="OrthoDB" id="5825849at2759"/>
<protein>
    <submittedName>
        <fullName evidence="4">Coiled-coil-helix-coiled-coil-helix domain-containing protein 1 isoform X1</fullName>
    </submittedName>
</protein>
<feature type="domain" description="CHCH" evidence="2">
    <location>
        <begin position="45"/>
        <end position="78"/>
    </location>
</feature>
<proteinExistence type="predicted"/>